<name>A0ABR1J1L8_9AGAR</name>
<reference evidence="1 2" key="1">
    <citation type="submission" date="2024-01" db="EMBL/GenBank/DDBJ databases">
        <title>A draft genome for the cacao thread blight pathogen Marasmiellus scandens.</title>
        <authorList>
            <person name="Baruah I.K."/>
            <person name="Leung J."/>
            <person name="Bukari Y."/>
            <person name="Amoako-Attah I."/>
            <person name="Meinhardt L.W."/>
            <person name="Bailey B.A."/>
            <person name="Cohen S.P."/>
        </authorList>
    </citation>
    <scope>NUCLEOTIDE SEQUENCE [LARGE SCALE GENOMIC DNA]</scope>
    <source>
        <strain evidence="1 2">GH-19</strain>
    </source>
</reference>
<dbReference type="InterPro" id="IPR011333">
    <property type="entry name" value="SKP1/BTB/POZ_sf"/>
</dbReference>
<evidence type="ECO:0000313" key="1">
    <source>
        <dbReference type="EMBL" id="KAK7447709.1"/>
    </source>
</evidence>
<dbReference type="Proteomes" id="UP001498398">
    <property type="component" value="Unassembled WGS sequence"/>
</dbReference>
<dbReference type="SUPFAM" id="SSF54695">
    <property type="entry name" value="POZ domain"/>
    <property type="match status" value="1"/>
</dbReference>
<evidence type="ECO:0000313" key="2">
    <source>
        <dbReference type="Proteomes" id="UP001498398"/>
    </source>
</evidence>
<protein>
    <recommendedName>
        <fullName evidence="3">BTB domain-containing protein</fullName>
    </recommendedName>
</protein>
<organism evidence="1 2">
    <name type="scientific">Marasmiellus scandens</name>
    <dbReference type="NCBI Taxonomy" id="2682957"/>
    <lineage>
        <taxon>Eukaryota</taxon>
        <taxon>Fungi</taxon>
        <taxon>Dikarya</taxon>
        <taxon>Basidiomycota</taxon>
        <taxon>Agaricomycotina</taxon>
        <taxon>Agaricomycetes</taxon>
        <taxon>Agaricomycetidae</taxon>
        <taxon>Agaricales</taxon>
        <taxon>Marasmiineae</taxon>
        <taxon>Omphalotaceae</taxon>
        <taxon>Marasmiellus</taxon>
    </lineage>
</organism>
<dbReference type="EMBL" id="JBANRG010000040">
    <property type="protein sequence ID" value="KAK7447709.1"/>
    <property type="molecule type" value="Genomic_DNA"/>
</dbReference>
<gene>
    <name evidence="1" type="ORF">VKT23_013965</name>
</gene>
<keyword evidence="2" id="KW-1185">Reference proteome</keyword>
<sequence length="329" mass="36301">MALPEGCVKHPKYWFDDEGRILVFRAGNTLFRVTVSPLTLHSEFIRDLWELSKLPSMLDPKNCTALPQQPGDPGSVSNPIVLPGISGEEFAIILDWVWHSPHQPPSFDAHLLIGLLTSARYLMMPECARWAIDHLKTLFPPLSPVQIVHLATTVPVFDEDLLHPAIASLIRAGPEGLSIDDEEKLGARIVGIIAKAHVRILAERAQLAQSIPTVGPSDECNIPRHERLCVPSFAKLWWNDVGRRLLNPDDPIPLDEVVNVVHGSDSGDMRIMCKIKYLTALEVGDALKVDQLIVTAATTSIIKFLRSLHMNPDEFAISLSPIPSDVSGT</sequence>
<accession>A0ABR1J1L8</accession>
<proteinExistence type="predicted"/>
<comment type="caution">
    <text evidence="1">The sequence shown here is derived from an EMBL/GenBank/DDBJ whole genome shotgun (WGS) entry which is preliminary data.</text>
</comment>
<evidence type="ECO:0008006" key="3">
    <source>
        <dbReference type="Google" id="ProtNLM"/>
    </source>
</evidence>